<dbReference type="AlphaFoldDB" id="A0AAV8XMT3"/>
<organism evidence="1 2">
    <name type="scientific">Aromia moschata</name>
    <dbReference type="NCBI Taxonomy" id="1265417"/>
    <lineage>
        <taxon>Eukaryota</taxon>
        <taxon>Metazoa</taxon>
        <taxon>Ecdysozoa</taxon>
        <taxon>Arthropoda</taxon>
        <taxon>Hexapoda</taxon>
        <taxon>Insecta</taxon>
        <taxon>Pterygota</taxon>
        <taxon>Neoptera</taxon>
        <taxon>Endopterygota</taxon>
        <taxon>Coleoptera</taxon>
        <taxon>Polyphaga</taxon>
        <taxon>Cucujiformia</taxon>
        <taxon>Chrysomeloidea</taxon>
        <taxon>Cerambycidae</taxon>
        <taxon>Cerambycinae</taxon>
        <taxon>Callichromatini</taxon>
        <taxon>Aromia</taxon>
    </lineage>
</organism>
<dbReference type="SMART" id="SM00028">
    <property type="entry name" value="TPR"/>
    <property type="match status" value="2"/>
</dbReference>
<dbReference type="GO" id="GO:0097730">
    <property type="term" value="C:non-motile cilium"/>
    <property type="evidence" value="ECO:0007669"/>
    <property type="project" value="TreeGrafter"/>
</dbReference>
<dbReference type="SUPFAM" id="SSF48452">
    <property type="entry name" value="TPR-like"/>
    <property type="match status" value="1"/>
</dbReference>
<evidence type="ECO:0008006" key="3">
    <source>
        <dbReference type="Google" id="ProtNLM"/>
    </source>
</evidence>
<dbReference type="Gene3D" id="1.25.40.10">
    <property type="entry name" value="Tetratricopeptide repeat domain"/>
    <property type="match status" value="2"/>
</dbReference>
<dbReference type="GO" id="GO:0036064">
    <property type="term" value="C:ciliary basal body"/>
    <property type="evidence" value="ECO:0007669"/>
    <property type="project" value="TreeGrafter"/>
</dbReference>
<keyword evidence="2" id="KW-1185">Reference proteome</keyword>
<accession>A0AAV8XMT3</accession>
<dbReference type="InterPro" id="IPR019734">
    <property type="entry name" value="TPR_rpt"/>
</dbReference>
<protein>
    <recommendedName>
        <fullName evidence="3">CCR4-NOT transcription complex subunit 10</fullName>
    </recommendedName>
</protein>
<feature type="non-terminal residue" evidence="1">
    <location>
        <position position="1"/>
    </location>
</feature>
<gene>
    <name evidence="1" type="ORF">NQ318_016692</name>
</gene>
<name>A0AAV8XMT3_9CUCU</name>
<proteinExistence type="predicted"/>
<comment type="caution">
    <text evidence="1">The sequence shown here is derived from an EMBL/GenBank/DDBJ whole genome shotgun (WGS) entry which is preliminary data.</text>
</comment>
<sequence length="228" mass="25685">QPMSATEVCKSGLEIFPRDVAIMTELARLSETMNDTSTSVKQYRNIVVEDATNTEAIACIGMYHFYNHQPELALRYYRQCLAAKLVPKLVTDRPTEERPATQHDDSSASTMICLSEEVDAQRLEQEMETETIEVDNFILVKICSKKSEILLCPLPRRVLAMGAHTAELYNNLGLCCLYAQQLDLTLPCFQRALDLATDPDTKADVWYNLAYVAIHTVLKLTKEPSCSD</sequence>
<dbReference type="GO" id="GO:1905515">
    <property type="term" value="P:non-motile cilium assembly"/>
    <property type="evidence" value="ECO:0007669"/>
    <property type="project" value="InterPro"/>
</dbReference>
<dbReference type="InterPro" id="IPR011990">
    <property type="entry name" value="TPR-like_helical_dom_sf"/>
</dbReference>
<dbReference type="Proteomes" id="UP001162162">
    <property type="component" value="Unassembled WGS sequence"/>
</dbReference>
<dbReference type="GO" id="GO:0034464">
    <property type="term" value="C:BBSome"/>
    <property type="evidence" value="ECO:0007669"/>
    <property type="project" value="InterPro"/>
</dbReference>
<dbReference type="EMBL" id="JAPWTK010000446">
    <property type="protein sequence ID" value="KAJ8940236.1"/>
    <property type="molecule type" value="Genomic_DNA"/>
</dbReference>
<dbReference type="PANTHER" id="PTHR44177">
    <property type="entry name" value="TETRATRICOPEPTIDE REPEAT PROTEIN 8"/>
    <property type="match status" value="1"/>
</dbReference>
<dbReference type="PANTHER" id="PTHR44177:SF1">
    <property type="entry name" value="TETRATRICOPEPTIDE REPEAT PROTEIN 8"/>
    <property type="match status" value="1"/>
</dbReference>
<evidence type="ECO:0000313" key="2">
    <source>
        <dbReference type="Proteomes" id="UP001162162"/>
    </source>
</evidence>
<reference evidence="1" key="1">
    <citation type="journal article" date="2023" name="Insect Mol. Biol.">
        <title>Genome sequencing provides insights into the evolution of gene families encoding plant cell wall-degrading enzymes in longhorned beetles.</title>
        <authorList>
            <person name="Shin N.R."/>
            <person name="Okamura Y."/>
            <person name="Kirsch R."/>
            <person name="Pauchet Y."/>
        </authorList>
    </citation>
    <scope>NUCLEOTIDE SEQUENCE</scope>
    <source>
        <strain evidence="1">AMC_N1</strain>
    </source>
</reference>
<evidence type="ECO:0000313" key="1">
    <source>
        <dbReference type="EMBL" id="KAJ8940236.1"/>
    </source>
</evidence>
<dbReference type="InterPro" id="IPR028796">
    <property type="entry name" value="BBS8"/>
</dbReference>